<evidence type="ECO:0000313" key="8">
    <source>
        <dbReference type="Proteomes" id="UP000515847"/>
    </source>
</evidence>
<dbReference type="InterPro" id="IPR036291">
    <property type="entry name" value="NAD(P)-bd_dom_sf"/>
</dbReference>
<dbReference type="PROSITE" id="PS00671">
    <property type="entry name" value="D_2_HYDROXYACID_DH_3"/>
    <property type="match status" value="1"/>
</dbReference>
<evidence type="ECO:0000256" key="2">
    <source>
        <dbReference type="ARBA" id="ARBA00023002"/>
    </source>
</evidence>
<dbReference type="InterPro" id="IPR050223">
    <property type="entry name" value="D-isomer_2-hydroxyacid_DH"/>
</dbReference>
<dbReference type="PANTHER" id="PTHR10996:SF178">
    <property type="entry name" value="2-HYDROXYACID DEHYDROGENASE YGL185C-RELATED"/>
    <property type="match status" value="1"/>
</dbReference>
<reference evidence="7 8" key="1">
    <citation type="journal article" date="2019" name="Front. Microbiol.">
        <title>Thermoanaerosceptrum fracticalcis gen. nov. sp. nov., a Novel Fumarate-Fermenting Microorganism From a Deep Fractured Carbonate Aquifer of the US Great Basin.</title>
        <authorList>
            <person name="Hamilton-Brehm S.D."/>
            <person name="Stewart L.E."/>
            <person name="Zavarin M."/>
            <person name="Caldwell M."/>
            <person name="Lawson P.A."/>
            <person name="Onstott T.C."/>
            <person name="Grzymski J."/>
            <person name="Neveux I."/>
            <person name="Lollar B.S."/>
            <person name="Russell C.E."/>
            <person name="Moser D.P."/>
        </authorList>
    </citation>
    <scope>NUCLEOTIDE SEQUENCE [LARGE SCALE GENOMIC DNA]</scope>
    <source>
        <strain evidence="7 8">DRI-13</strain>
    </source>
</reference>
<keyword evidence="8" id="KW-1185">Reference proteome</keyword>
<keyword evidence="3" id="KW-0520">NAD</keyword>
<dbReference type="SUPFAM" id="SSF52283">
    <property type="entry name" value="Formate/glycerate dehydrogenase catalytic domain-like"/>
    <property type="match status" value="1"/>
</dbReference>
<evidence type="ECO:0000256" key="4">
    <source>
        <dbReference type="RuleBase" id="RU003719"/>
    </source>
</evidence>
<proteinExistence type="inferred from homology"/>
<dbReference type="FunFam" id="3.40.50.720:FF:000462">
    <property type="entry name" value="Glyoxylate reductase (NADP+)"/>
    <property type="match status" value="1"/>
</dbReference>
<keyword evidence="2 4" id="KW-0560">Oxidoreductase</keyword>
<feature type="domain" description="D-isomer specific 2-hydroxyacid dehydrogenase catalytic" evidence="5">
    <location>
        <begin position="5"/>
        <end position="319"/>
    </location>
</feature>
<dbReference type="InterPro" id="IPR029753">
    <property type="entry name" value="D-isomer_DH_CS"/>
</dbReference>
<evidence type="ECO:0000313" key="7">
    <source>
        <dbReference type="EMBL" id="QNB48067.1"/>
    </source>
</evidence>
<sequence length="326" mass="36073">MKPRVFITRLIPDIGIKKLQEVAEVKVWSGELPPPREVLMQEVKEVDGLVSLLTDKIDGELMDAGKNLKVISNYAVGFDNIDLDAATQRGLLVTNTPGVLTETTADLAFALLLATARSVVWADKFTREGKWKTWEPLKFLGQDIYGAQLGLLGFGRIGCAVAKRARGFDMKVKYYDLFRNEQAEKELGVEYASIDEILTQSDFISLHVPLTKDTRHLINKDSLKKMKKNAVIINTARGPIINEDDLYEALVNGTIWAAGLDVMDPEPPRADHPLFKLDNVVVLPHIASASIATRNKMALMAAENMIAGLRGEIPPNLVNTSVLRNN</sequence>
<dbReference type="AlphaFoldDB" id="A0A7G6E7L3"/>
<accession>A0A7G6E7L3</accession>
<dbReference type="InterPro" id="IPR006140">
    <property type="entry name" value="D-isomer_DH_NAD-bd"/>
</dbReference>
<dbReference type="GO" id="GO:0005829">
    <property type="term" value="C:cytosol"/>
    <property type="evidence" value="ECO:0007669"/>
    <property type="project" value="TreeGrafter"/>
</dbReference>
<dbReference type="GO" id="GO:0030267">
    <property type="term" value="F:glyoxylate reductase (NADPH) activity"/>
    <property type="evidence" value="ECO:0007669"/>
    <property type="project" value="TreeGrafter"/>
</dbReference>
<evidence type="ECO:0000259" key="5">
    <source>
        <dbReference type="Pfam" id="PF00389"/>
    </source>
</evidence>
<dbReference type="PROSITE" id="PS00670">
    <property type="entry name" value="D_2_HYDROXYACID_DH_2"/>
    <property type="match status" value="1"/>
</dbReference>
<dbReference type="Gene3D" id="3.40.50.720">
    <property type="entry name" value="NAD(P)-binding Rossmann-like Domain"/>
    <property type="match status" value="2"/>
</dbReference>
<evidence type="ECO:0000259" key="6">
    <source>
        <dbReference type="Pfam" id="PF02826"/>
    </source>
</evidence>
<dbReference type="OrthoDB" id="9805416at2"/>
<protein>
    <submittedName>
        <fullName evidence="7">D-glycerate dehydrogenase</fullName>
    </submittedName>
</protein>
<dbReference type="CDD" id="cd05301">
    <property type="entry name" value="GDH"/>
    <property type="match status" value="1"/>
</dbReference>
<dbReference type="InterPro" id="IPR006139">
    <property type="entry name" value="D-isomer_2_OHA_DH_cat_dom"/>
</dbReference>
<dbReference type="SUPFAM" id="SSF51735">
    <property type="entry name" value="NAD(P)-binding Rossmann-fold domains"/>
    <property type="match status" value="1"/>
</dbReference>
<organism evidence="7 8">
    <name type="scientific">Thermanaerosceptrum fracticalcis</name>
    <dbReference type="NCBI Taxonomy" id="1712410"/>
    <lineage>
        <taxon>Bacteria</taxon>
        <taxon>Bacillati</taxon>
        <taxon>Bacillota</taxon>
        <taxon>Clostridia</taxon>
        <taxon>Eubacteriales</taxon>
        <taxon>Peptococcaceae</taxon>
        <taxon>Thermanaerosceptrum</taxon>
    </lineage>
</organism>
<feature type="domain" description="D-isomer specific 2-hydroxyacid dehydrogenase NAD-binding" evidence="6">
    <location>
        <begin position="109"/>
        <end position="287"/>
    </location>
</feature>
<evidence type="ECO:0000256" key="3">
    <source>
        <dbReference type="ARBA" id="ARBA00023027"/>
    </source>
</evidence>
<dbReference type="KEGG" id="tfr:BR63_18425"/>
<name>A0A7G6E7L3_THEFR</name>
<dbReference type="GO" id="GO:0016618">
    <property type="term" value="F:hydroxypyruvate reductase [NAD(P)H] activity"/>
    <property type="evidence" value="ECO:0007669"/>
    <property type="project" value="TreeGrafter"/>
</dbReference>
<gene>
    <name evidence="7" type="ORF">BR63_18425</name>
</gene>
<evidence type="ECO:0000256" key="1">
    <source>
        <dbReference type="ARBA" id="ARBA00005854"/>
    </source>
</evidence>
<dbReference type="Pfam" id="PF02826">
    <property type="entry name" value="2-Hacid_dh_C"/>
    <property type="match status" value="1"/>
</dbReference>
<dbReference type="PANTHER" id="PTHR10996">
    <property type="entry name" value="2-HYDROXYACID DEHYDROGENASE-RELATED"/>
    <property type="match status" value="1"/>
</dbReference>
<dbReference type="GO" id="GO:0051287">
    <property type="term" value="F:NAD binding"/>
    <property type="evidence" value="ECO:0007669"/>
    <property type="project" value="InterPro"/>
</dbReference>
<comment type="similarity">
    <text evidence="1 4">Belongs to the D-isomer specific 2-hydroxyacid dehydrogenase family.</text>
</comment>
<dbReference type="Pfam" id="PF00389">
    <property type="entry name" value="2-Hacid_dh"/>
    <property type="match status" value="1"/>
</dbReference>
<dbReference type="EMBL" id="CP045798">
    <property type="protein sequence ID" value="QNB48067.1"/>
    <property type="molecule type" value="Genomic_DNA"/>
</dbReference>
<dbReference type="Proteomes" id="UP000515847">
    <property type="component" value="Chromosome"/>
</dbReference>
<dbReference type="RefSeq" id="WP_034420453.1">
    <property type="nucleotide sequence ID" value="NZ_CP045798.1"/>
</dbReference>